<evidence type="ECO:0000313" key="12">
    <source>
        <dbReference type="Proteomes" id="UP000250321"/>
    </source>
</evidence>
<dbReference type="PROSITE" id="PS00498">
    <property type="entry name" value="TYROSINASE_2"/>
    <property type="match status" value="1"/>
</dbReference>
<keyword evidence="8" id="KW-1133">Transmembrane helix</keyword>
<evidence type="ECO:0000313" key="11">
    <source>
        <dbReference type="EMBL" id="PQP92079.1"/>
    </source>
</evidence>
<gene>
    <name evidence="11" type="ORF">Pyn_00971</name>
</gene>
<dbReference type="InterPro" id="IPR022740">
    <property type="entry name" value="Polyphenol_oxidase_C"/>
</dbReference>
<proteinExistence type="inferred from homology"/>
<keyword evidence="12" id="KW-1185">Reference proteome</keyword>
<dbReference type="Pfam" id="PF00264">
    <property type="entry name" value="Tyrosinase"/>
    <property type="match status" value="1"/>
</dbReference>
<evidence type="ECO:0000256" key="8">
    <source>
        <dbReference type="SAM" id="Phobius"/>
    </source>
</evidence>
<dbReference type="GO" id="GO:0004097">
    <property type="term" value="F:catechol oxidase activity"/>
    <property type="evidence" value="ECO:0007669"/>
    <property type="project" value="InterPro"/>
</dbReference>
<keyword evidence="3" id="KW-0479">Metal-binding</keyword>
<dbReference type="SUPFAM" id="SSF48056">
    <property type="entry name" value="Di-copper centre-containing domain"/>
    <property type="match status" value="1"/>
</dbReference>
<evidence type="ECO:0000259" key="10">
    <source>
        <dbReference type="PROSITE" id="PS00498"/>
    </source>
</evidence>
<evidence type="ECO:0000256" key="2">
    <source>
        <dbReference type="ARBA" id="ARBA00009928"/>
    </source>
</evidence>
<comment type="caution">
    <text evidence="11">The sequence shown here is derived from an EMBL/GenBank/DDBJ whole genome shotgun (WGS) entry which is preliminary data.</text>
</comment>
<evidence type="ECO:0000256" key="1">
    <source>
        <dbReference type="ARBA" id="ARBA00001973"/>
    </source>
</evidence>
<dbReference type="InterPro" id="IPR022739">
    <property type="entry name" value="Polyphenol_oxidase_cen"/>
</dbReference>
<feature type="domain" description="Tyrosinase copper-binding" evidence="9">
    <location>
        <begin position="172"/>
        <end position="189"/>
    </location>
</feature>
<feature type="transmembrane region" description="Helical" evidence="8">
    <location>
        <begin position="6"/>
        <end position="26"/>
    </location>
</feature>
<evidence type="ECO:0000256" key="6">
    <source>
        <dbReference type="ARBA" id="ARBA00023008"/>
    </source>
</evidence>
<sequence length="570" mass="65466">MEAKKWGFAITLIFIFAVVPLTLLILQNPNKPWEFVDKILGILGGDDSMYPSGNYKVNGDHIQDLSVSPNLSSCHASYGRTDLLVHCCPSESQGEEAIIDFQFPDPSTPLRVRRPAHHVDDDYIAKYKRALTIMKSLPDSDPRSFSRQANIHCLYCTGAYDQPHSNISIDIHRKWFFFPWHRMVLHFHERIVGSLIGDDAFALPFWNWDSPDAMTLPGWYMNDPFFDDQRDISHFPPKVCDLNFHEDNDIEPEEQIHLNLAFMYKQVVSGAKTPELFMGCPYKAGEGGVCDGPGTVEVAPHNTVHKWVGSNFQPAREDMGVFYSAARDPVFYPHHANLDRVWDVWRGVHKFDLHNMDPDWLNSSFYFYDENSQLVRIYVRDVLNTTKLRSVYEEVDLPWLNMRPKPSVPSKMTKQALKLRENNTMLQSPRERILSAEFGSGGQNLDSSITVKVHRSKYNRRKQEKEEEEEVLVVHGIDVQSDEYVKFDVYINLVDESIVSPSFSEFAGTFVHIPHGKRDANRKTDLKLGISEVLEDLEADSDESIWVTLIPRTKSCTYTVIDGLQIECMR</sequence>
<comment type="similarity">
    <text evidence="2">Belongs to the tyrosinase family.</text>
</comment>
<keyword evidence="6" id="KW-0186">Copper</keyword>
<accession>A0A314XJ02</accession>
<evidence type="ECO:0000259" key="9">
    <source>
        <dbReference type="PROSITE" id="PS00497"/>
    </source>
</evidence>
<keyword evidence="8" id="KW-0812">Transmembrane</keyword>
<keyword evidence="4" id="KW-0883">Thioether bond</keyword>
<dbReference type="InterPro" id="IPR002227">
    <property type="entry name" value="Tyrosinase_Cu-bd"/>
</dbReference>
<keyword evidence="8" id="KW-0472">Membrane</keyword>
<dbReference type="PANTHER" id="PTHR11474">
    <property type="entry name" value="TYROSINASE FAMILY MEMBER"/>
    <property type="match status" value="1"/>
</dbReference>
<evidence type="ECO:0000256" key="4">
    <source>
        <dbReference type="ARBA" id="ARBA00022784"/>
    </source>
</evidence>
<comment type="cofactor">
    <cofactor evidence="1">
        <name>Cu(2+)</name>
        <dbReference type="ChEBI" id="CHEBI:29036"/>
    </cofactor>
</comment>
<dbReference type="Pfam" id="PF12143">
    <property type="entry name" value="PPO1_KFDV"/>
    <property type="match status" value="1"/>
</dbReference>
<dbReference type="PRINTS" id="PR00092">
    <property type="entry name" value="TYROSINASE"/>
</dbReference>
<dbReference type="PANTHER" id="PTHR11474:SF128">
    <property type="entry name" value="AUREUSIDIN SYNTHASE-LIKE"/>
    <property type="match status" value="1"/>
</dbReference>
<dbReference type="GO" id="GO:0046872">
    <property type="term" value="F:metal ion binding"/>
    <property type="evidence" value="ECO:0007669"/>
    <property type="project" value="UniProtKB-KW"/>
</dbReference>
<organism evidence="11 12">
    <name type="scientific">Prunus yedoensis var. nudiflora</name>
    <dbReference type="NCBI Taxonomy" id="2094558"/>
    <lineage>
        <taxon>Eukaryota</taxon>
        <taxon>Viridiplantae</taxon>
        <taxon>Streptophyta</taxon>
        <taxon>Embryophyta</taxon>
        <taxon>Tracheophyta</taxon>
        <taxon>Spermatophyta</taxon>
        <taxon>Magnoliopsida</taxon>
        <taxon>eudicotyledons</taxon>
        <taxon>Gunneridae</taxon>
        <taxon>Pentapetalae</taxon>
        <taxon>rosids</taxon>
        <taxon>fabids</taxon>
        <taxon>Rosales</taxon>
        <taxon>Rosaceae</taxon>
        <taxon>Amygdaloideae</taxon>
        <taxon>Amygdaleae</taxon>
        <taxon>Prunus</taxon>
    </lineage>
</organism>
<evidence type="ECO:0000256" key="7">
    <source>
        <dbReference type="ARBA" id="ARBA00023157"/>
    </source>
</evidence>
<keyword evidence="5" id="KW-0560">Oxidoreductase</keyword>
<keyword evidence="7" id="KW-1015">Disulfide bond</keyword>
<feature type="domain" description="Tyrosinase copper-binding" evidence="10">
    <location>
        <begin position="328"/>
        <end position="339"/>
    </location>
</feature>
<protein>
    <submittedName>
        <fullName evidence="11">Polyphenol oxidase I chloroplastic-like</fullName>
    </submittedName>
</protein>
<dbReference type="InterPro" id="IPR050316">
    <property type="entry name" value="Tyrosinase/Hemocyanin"/>
</dbReference>
<dbReference type="EMBL" id="PJQY01002620">
    <property type="protein sequence ID" value="PQP92079.1"/>
    <property type="molecule type" value="Genomic_DNA"/>
</dbReference>
<dbReference type="Proteomes" id="UP000250321">
    <property type="component" value="Unassembled WGS sequence"/>
</dbReference>
<evidence type="ECO:0000256" key="3">
    <source>
        <dbReference type="ARBA" id="ARBA00022723"/>
    </source>
</evidence>
<evidence type="ECO:0000256" key="5">
    <source>
        <dbReference type="ARBA" id="ARBA00023002"/>
    </source>
</evidence>
<dbReference type="OrthoDB" id="6132182at2759"/>
<dbReference type="Gene3D" id="1.10.1280.10">
    <property type="entry name" value="Di-copper center containing domain from catechol oxidase"/>
    <property type="match status" value="1"/>
</dbReference>
<reference evidence="11 12" key="1">
    <citation type="submission" date="2018-02" db="EMBL/GenBank/DDBJ databases">
        <title>Draft genome of wild Prunus yedoensis var. nudiflora.</title>
        <authorList>
            <person name="Baek S."/>
            <person name="Kim J.-H."/>
            <person name="Choi K."/>
            <person name="Kim G.-B."/>
            <person name="Cho A."/>
            <person name="Jang H."/>
            <person name="Shin C.-H."/>
            <person name="Yu H.-J."/>
            <person name="Mun J.-H."/>
        </authorList>
    </citation>
    <scope>NUCLEOTIDE SEQUENCE [LARGE SCALE GENOMIC DNA]</scope>
    <source>
        <strain evidence="12">cv. Jeju island</strain>
        <tissue evidence="11">Leaf</tissue>
    </source>
</reference>
<dbReference type="PROSITE" id="PS00497">
    <property type="entry name" value="TYROSINASE_1"/>
    <property type="match status" value="1"/>
</dbReference>
<dbReference type="Pfam" id="PF12142">
    <property type="entry name" value="PPO1_DWL"/>
    <property type="match status" value="1"/>
</dbReference>
<dbReference type="STRING" id="2094558.A0A314XJ02"/>
<dbReference type="InterPro" id="IPR008922">
    <property type="entry name" value="Di-copper_centre_dom_sf"/>
</dbReference>
<name>A0A314XJ02_PRUYE</name>
<dbReference type="AlphaFoldDB" id="A0A314XJ02"/>